<protein>
    <submittedName>
        <fullName evidence="1">Uncharacterized protein</fullName>
    </submittedName>
</protein>
<dbReference type="Proteomes" id="UP000321523">
    <property type="component" value="Unassembled WGS sequence"/>
</dbReference>
<dbReference type="AlphaFoldDB" id="A0A512E1V4"/>
<evidence type="ECO:0000313" key="1">
    <source>
        <dbReference type="EMBL" id="GEO42698.1"/>
    </source>
</evidence>
<proteinExistence type="predicted"/>
<comment type="caution">
    <text evidence="1">The sequence shown here is derived from an EMBL/GenBank/DDBJ whole genome shotgun (WGS) entry which is preliminary data.</text>
</comment>
<gene>
    <name evidence="1" type="ORF">SAE02_68460</name>
</gene>
<dbReference type="EMBL" id="BJYZ01000048">
    <property type="protein sequence ID" value="GEO42698.1"/>
    <property type="molecule type" value="Genomic_DNA"/>
</dbReference>
<sequence>MPILKMSNTLTDMAASRLVRECWATAQPTKREPVGWAVAQHRELQRWYSATASLSHIQVYSEKERRG</sequence>
<name>A0A512E1V4_9PROT</name>
<reference evidence="1 2" key="1">
    <citation type="submission" date="2019-07" db="EMBL/GenBank/DDBJ databases">
        <title>Whole genome shotgun sequence of Skermanella aerolata NBRC 106429.</title>
        <authorList>
            <person name="Hosoyama A."/>
            <person name="Uohara A."/>
            <person name="Ohji S."/>
            <person name="Ichikawa N."/>
        </authorList>
    </citation>
    <scope>NUCLEOTIDE SEQUENCE [LARGE SCALE GENOMIC DNA]</scope>
    <source>
        <strain evidence="1 2">NBRC 106429</strain>
    </source>
</reference>
<evidence type="ECO:0000313" key="2">
    <source>
        <dbReference type="Proteomes" id="UP000321523"/>
    </source>
</evidence>
<accession>A0A512E1V4</accession>
<organism evidence="1 2">
    <name type="scientific">Skermanella aerolata</name>
    <dbReference type="NCBI Taxonomy" id="393310"/>
    <lineage>
        <taxon>Bacteria</taxon>
        <taxon>Pseudomonadati</taxon>
        <taxon>Pseudomonadota</taxon>
        <taxon>Alphaproteobacteria</taxon>
        <taxon>Rhodospirillales</taxon>
        <taxon>Azospirillaceae</taxon>
        <taxon>Skermanella</taxon>
    </lineage>
</organism>
<keyword evidence="2" id="KW-1185">Reference proteome</keyword>